<dbReference type="EMBL" id="PCRE01000006">
    <property type="protein sequence ID" value="PIP15322.1"/>
    <property type="molecule type" value="Genomic_DNA"/>
</dbReference>
<reference evidence="2 3" key="1">
    <citation type="submission" date="2017-09" db="EMBL/GenBank/DDBJ databases">
        <title>Depth-based differentiation of microbial function through sediment-hosted aquifers and enrichment of novel symbionts in the deep terrestrial subsurface.</title>
        <authorList>
            <person name="Probst A.J."/>
            <person name="Ladd B."/>
            <person name="Jarett J.K."/>
            <person name="Geller-Mcgrath D.E."/>
            <person name="Sieber C.M."/>
            <person name="Emerson J.B."/>
            <person name="Anantharaman K."/>
            <person name="Thomas B.C."/>
            <person name="Malmstrom R."/>
            <person name="Stieglmeier M."/>
            <person name="Klingl A."/>
            <person name="Woyke T."/>
            <person name="Ryan C.M."/>
            <person name="Banfield J.F."/>
        </authorList>
    </citation>
    <scope>NUCLEOTIDE SEQUENCE [LARGE SCALE GENOMIC DNA]</scope>
    <source>
        <strain evidence="2">CG23_combo_of_CG06-09_8_20_14_all_35_49</strain>
    </source>
</reference>
<dbReference type="SUPFAM" id="SSF89447">
    <property type="entry name" value="AbrB/MazE/MraZ-like"/>
    <property type="match status" value="1"/>
</dbReference>
<name>A0A2G9Y7V7_9BACT</name>
<gene>
    <name evidence="2" type="ORF">COX47_00375</name>
</gene>
<dbReference type="SMART" id="SM00966">
    <property type="entry name" value="SpoVT_AbrB"/>
    <property type="match status" value="1"/>
</dbReference>
<evidence type="ECO:0000259" key="1">
    <source>
        <dbReference type="SMART" id="SM00966"/>
    </source>
</evidence>
<feature type="domain" description="SpoVT-AbrB" evidence="1">
    <location>
        <begin position="10"/>
        <end position="56"/>
    </location>
</feature>
<dbReference type="InterPro" id="IPR007159">
    <property type="entry name" value="SpoVT-AbrB_dom"/>
</dbReference>
<sequence>MQNIIFEDMVKVMERGQITIPLKLREIFNLQKGFRLWIRVDQNRKIELEPVKEDKAKKLSEWLKKMMKDKKQYFTDFDEKKLRQIREKSRNKLLRLYGKNPR</sequence>
<organism evidence="2 3">
    <name type="scientific">Candidatus Roizmanbacteria bacterium CG23_combo_of_CG06-09_8_20_14_all_35_49</name>
    <dbReference type="NCBI Taxonomy" id="1974863"/>
    <lineage>
        <taxon>Bacteria</taxon>
        <taxon>Candidatus Roizmaniibacteriota</taxon>
    </lineage>
</organism>
<evidence type="ECO:0000313" key="2">
    <source>
        <dbReference type="EMBL" id="PIP15322.1"/>
    </source>
</evidence>
<dbReference type="InterPro" id="IPR037914">
    <property type="entry name" value="SpoVT-AbrB_sf"/>
</dbReference>
<comment type="caution">
    <text evidence="2">The sequence shown here is derived from an EMBL/GenBank/DDBJ whole genome shotgun (WGS) entry which is preliminary data.</text>
</comment>
<accession>A0A2G9Y7V7</accession>
<dbReference type="Gene3D" id="2.10.260.10">
    <property type="match status" value="1"/>
</dbReference>
<dbReference type="GO" id="GO:0003677">
    <property type="term" value="F:DNA binding"/>
    <property type="evidence" value="ECO:0007669"/>
    <property type="project" value="InterPro"/>
</dbReference>
<dbReference type="Pfam" id="PF04014">
    <property type="entry name" value="MazE_antitoxin"/>
    <property type="match status" value="1"/>
</dbReference>
<dbReference type="NCBIfam" id="TIGR01439">
    <property type="entry name" value="lp_hng_hel_AbrB"/>
    <property type="match status" value="1"/>
</dbReference>
<dbReference type="AlphaFoldDB" id="A0A2G9Y7V7"/>
<proteinExistence type="predicted"/>
<protein>
    <recommendedName>
        <fullName evidence="1">SpoVT-AbrB domain-containing protein</fullName>
    </recommendedName>
</protein>
<evidence type="ECO:0000313" key="3">
    <source>
        <dbReference type="Proteomes" id="UP000231025"/>
    </source>
</evidence>
<dbReference type="Proteomes" id="UP000231025">
    <property type="component" value="Unassembled WGS sequence"/>
</dbReference>